<dbReference type="Gene3D" id="1.10.3720.10">
    <property type="entry name" value="MetI-like"/>
    <property type="match status" value="1"/>
</dbReference>
<dbReference type="EMBL" id="QYBC01000001">
    <property type="protein sequence ID" value="RYB07956.1"/>
    <property type="molecule type" value="Genomic_DNA"/>
</dbReference>
<comment type="subcellular location">
    <subcellularLocation>
        <location evidence="1 6">Cell membrane</location>
        <topology evidence="1 6">Multi-pass membrane protein</topology>
    </subcellularLocation>
</comment>
<evidence type="ECO:0000256" key="5">
    <source>
        <dbReference type="ARBA" id="ARBA00023136"/>
    </source>
</evidence>
<feature type="transmembrane region" description="Helical" evidence="6">
    <location>
        <begin position="201"/>
        <end position="220"/>
    </location>
</feature>
<dbReference type="Proteomes" id="UP000289411">
    <property type="component" value="Unassembled WGS sequence"/>
</dbReference>
<dbReference type="GO" id="GO:0015416">
    <property type="term" value="F:ABC-type phosphonate transporter activity"/>
    <property type="evidence" value="ECO:0007669"/>
    <property type="project" value="InterPro"/>
</dbReference>
<evidence type="ECO:0000256" key="6">
    <source>
        <dbReference type="RuleBase" id="RU363032"/>
    </source>
</evidence>
<feature type="domain" description="ABC transmembrane type-1" evidence="7">
    <location>
        <begin position="66"/>
        <end position="249"/>
    </location>
</feature>
<dbReference type="SUPFAM" id="SSF161098">
    <property type="entry name" value="MetI-like"/>
    <property type="match status" value="1"/>
</dbReference>
<gene>
    <name evidence="8" type="primary">phnE</name>
    <name evidence="8" type="ORF">D3272_00125</name>
</gene>
<comment type="similarity">
    <text evidence="6">Belongs to the binding-protein-dependent transport system permease family.</text>
</comment>
<keyword evidence="3 6" id="KW-0812">Transmembrane</keyword>
<dbReference type="InterPro" id="IPR000515">
    <property type="entry name" value="MetI-like"/>
</dbReference>
<evidence type="ECO:0000256" key="4">
    <source>
        <dbReference type="ARBA" id="ARBA00022989"/>
    </source>
</evidence>
<name>A0A4Q2RIS2_9HYPH</name>
<sequence length="258" mass="27124">MRPALRDRVGGPILALALLGLFVFGLWDLDISPARLAGGTVTLVRFLALMVPPDPLGHAVLFVQALGETLAISLLGTLTAAVLAFPAGLVASRNVVANPVIHHVARRIFDVIRSIDVLVWALVWIGVVGLGPFAGVLAIACSDFGALGKLFSETVETTGHRAREGVRAAGGGAIDEVRFGLLPQVLPVIAGQALYFFESNVRAAAIIGIVGAGGIGLHLYEAIRTLEWREVSFLVLMVLVSVALIDTVSSRLRAAMRG</sequence>
<evidence type="ECO:0000256" key="2">
    <source>
        <dbReference type="ARBA" id="ARBA00022448"/>
    </source>
</evidence>
<dbReference type="PROSITE" id="PS50928">
    <property type="entry name" value="ABC_TM1"/>
    <property type="match status" value="1"/>
</dbReference>
<feature type="transmembrane region" description="Helical" evidence="6">
    <location>
        <begin position="117"/>
        <end position="140"/>
    </location>
</feature>
<evidence type="ECO:0000313" key="8">
    <source>
        <dbReference type="EMBL" id="RYB07956.1"/>
    </source>
</evidence>
<comment type="caution">
    <text evidence="8">The sequence shown here is derived from an EMBL/GenBank/DDBJ whole genome shotgun (WGS) entry which is preliminary data.</text>
</comment>
<dbReference type="RefSeq" id="WP_129217428.1">
    <property type="nucleotide sequence ID" value="NZ_QYBC01000001.1"/>
</dbReference>
<feature type="transmembrane region" description="Helical" evidence="6">
    <location>
        <begin position="232"/>
        <end position="252"/>
    </location>
</feature>
<evidence type="ECO:0000259" key="7">
    <source>
        <dbReference type="PROSITE" id="PS50928"/>
    </source>
</evidence>
<dbReference type="PANTHER" id="PTHR30043:SF9">
    <property type="entry name" value="PHOSPHONATES TRANSPORT SYSTEM PERMEASE PROTEIN"/>
    <property type="match status" value="1"/>
</dbReference>
<evidence type="ECO:0000256" key="1">
    <source>
        <dbReference type="ARBA" id="ARBA00004651"/>
    </source>
</evidence>
<proteinExistence type="inferred from homology"/>
<reference evidence="8 9" key="1">
    <citation type="submission" date="2018-09" db="EMBL/GenBank/DDBJ databases">
        <authorList>
            <person name="Grouzdev D.S."/>
            <person name="Krutkina M.S."/>
        </authorList>
    </citation>
    <scope>NUCLEOTIDE SEQUENCE [LARGE SCALE GENOMIC DNA]</scope>
    <source>
        <strain evidence="8 9">RmlP001</strain>
    </source>
</reference>
<dbReference type="GO" id="GO:0005886">
    <property type="term" value="C:plasma membrane"/>
    <property type="evidence" value="ECO:0007669"/>
    <property type="project" value="UniProtKB-SubCell"/>
</dbReference>
<dbReference type="NCBIfam" id="TIGR01097">
    <property type="entry name" value="PhnE"/>
    <property type="match status" value="1"/>
</dbReference>
<evidence type="ECO:0000313" key="9">
    <source>
        <dbReference type="Proteomes" id="UP000289411"/>
    </source>
</evidence>
<dbReference type="Pfam" id="PF00528">
    <property type="entry name" value="BPD_transp_1"/>
    <property type="match status" value="1"/>
</dbReference>
<dbReference type="AlphaFoldDB" id="A0A4Q2RIS2"/>
<keyword evidence="9" id="KW-1185">Reference proteome</keyword>
<keyword evidence="5 6" id="KW-0472">Membrane</keyword>
<dbReference type="InterPro" id="IPR005769">
    <property type="entry name" value="PhnE/PtxC"/>
</dbReference>
<organism evidence="8 9">
    <name type="scientific">Lichenibacterium ramalinae</name>
    <dbReference type="NCBI Taxonomy" id="2316527"/>
    <lineage>
        <taxon>Bacteria</taxon>
        <taxon>Pseudomonadati</taxon>
        <taxon>Pseudomonadota</taxon>
        <taxon>Alphaproteobacteria</taxon>
        <taxon>Hyphomicrobiales</taxon>
        <taxon>Lichenihabitantaceae</taxon>
        <taxon>Lichenibacterium</taxon>
    </lineage>
</organism>
<accession>A0A4Q2RIS2</accession>
<feature type="transmembrane region" description="Helical" evidence="6">
    <location>
        <begin position="9"/>
        <end position="27"/>
    </location>
</feature>
<dbReference type="InterPro" id="IPR035906">
    <property type="entry name" value="MetI-like_sf"/>
</dbReference>
<reference evidence="8 9" key="2">
    <citation type="submission" date="2019-02" db="EMBL/GenBank/DDBJ databases">
        <title>'Lichenibacterium ramalinii' gen. nov. sp. nov., 'Lichenibacterium minor' gen. nov. sp. nov.</title>
        <authorList>
            <person name="Pankratov T."/>
        </authorList>
    </citation>
    <scope>NUCLEOTIDE SEQUENCE [LARGE SCALE GENOMIC DNA]</scope>
    <source>
        <strain evidence="8 9">RmlP001</strain>
    </source>
</reference>
<evidence type="ECO:0000256" key="3">
    <source>
        <dbReference type="ARBA" id="ARBA00022692"/>
    </source>
</evidence>
<dbReference type="OrthoDB" id="9808005at2"/>
<dbReference type="PANTHER" id="PTHR30043">
    <property type="entry name" value="PHOSPHONATES TRANSPORT SYSTEM PERMEASE PROTEIN"/>
    <property type="match status" value="1"/>
</dbReference>
<keyword evidence="2 6" id="KW-0813">Transport</keyword>
<keyword evidence="4 6" id="KW-1133">Transmembrane helix</keyword>
<protein>
    <submittedName>
        <fullName evidence="8">Phosphonate ABC transporter, permease protein PhnE</fullName>
    </submittedName>
</protein>
<feature type="transmembrane region" description="Helical" evidence="6">
    <location>
        <begin position="70"/>
        <end position="96"/>
    </location>
</feature>